<proteinExistence type="predicted"/>
<sequence length="231" mass="26829">MKLFYTIIFSFVVLNVFAQETVERSRKLTPGVTERYRVLKSDYSVLNGQYAAYLKKTLIAAGLYDHNQKKATWTFFDKKGKLTQRYNYDRDSLIYEAAPDSNQRIMYIVDDSLNNDPRFTRPIRVGGSYYGFLNYVNLVRLPKDYWSISNDMASVTMELLISPYGRLAEFKVRIKPARPVPYQEDALLNLNIKLLSDEDKVFVPATLNNERVAVRMVIPCRFTGADRLEML</sequence>
<dbReference type="RefSeq" id="WP_157541983.1">
    <property type="nucleotide sequence ID" value="NZ_WQLA01000004.1"/>
</dbReference>
<evidence type="ECO:0000313" key="2">
    <source>
        <dbReference type="Proteomes" id="UP000434850"/>
    </source>
</evidence>
<dbReference type="OrthoDB" id="797627at2"/>
<reference evidence="1 2" key="1">
    <citation type="submission" date="2019-12" db="EMBL/GenBank/DDBJ databases">
        <title>Mucilaginibacter sp. HME9299 genome sequencing and assembly.</title>
        <authorList>
            <person name="Kang H."/>
            <person name="Kim H."/>
            <person name="Joh K."/>
        </authorList>
    </citation>
    <scope>NUCLEOTIDE SEQUENCE [LARGE SCALE GENOMIC DNA]</scope>
    <source>
        <strain evidence="1 2">HME9299</strain>
    </source>
</reference>
<organism evidence="1 2">
    <name type="scientific">Mucilaginibacter aquatilis</name>
    <dbReference type="NCBI Taxonomy" id="1517760"/>
    <lineage>
        <taxon>Bacteria</taxon>
        <taxon>Pseudomonadati</taxon>
        <taxon>Bacteroidota</taxon>
        <taxon>Sphingobacteriia</taxon>
        <taxon>Sphingobacteriales</taxon>
        <taxon>Sphingobacteriaceae</taxon>
        <taxon>Mucilaginibacter</taxon>
    </lineage>
</organism>
<protein>
    <recommendedName>
        <fullName evidence="3">TonB C-terminal domain-containing protein</fullName>
    </recommendedName>
</protein>
<accession>A0A6I4IQS7</accession>
<evidence type="ECO:0000313" key="1">
    <source>
        <dbReference type="EMBL" id="MVN91654.1"/>
    </source>
</evidence>
<evidence type="ECO:0008006" key="3">
    <source>
        <dbReference type="Google" id="ProtNLM"/>
    </source>
</evidence>
<comment type="caution">
    <text evidence="1">The sequence shown here is derived from an EMBL/GenBank/DDBJ whole genome shotgun (WGS) entry which is preliminary data.</text>
</comment>
<gene>
    <name evidence="1" type="ORF">GO816_11010</name>
</gene>
<keyword evidence="2" id="KW-1185">Reference proteome</keyword>
<dbReference type="AlphaFoldDB" id="A0A6I4IQS7"/>
<dbReference type="EMBL" id="WQLA01000004">
    <property type="protein sequence ID" value="MVN91654.1"/>
    <property type="molecule type" value="Genomic_DNA"/>
</dbReference>
<dbReference type="Proteomes" id="UP000434850">
    <property type="component" value="Unassembled WGS sequence"/>
</dbReference>
<name>A0A6I4IQS7_9SPHI</name>